<sequence>MGKYFLEPWIQPFPEIELEWEKVGCSDGLFERRRALEIAFTFKKDVCKSVLSSGSFRNCFKTNEVFQNWEPEAYLFRKEQKDHCSGGIMKRGKLEEEGKIKSLTFRSV</sequence>
<dbReference type="AlphaFoldDB" id="A0AAV4PRP4"/>
<dbReference type="Proteomes" id="UP001054945">
    <property type="component" value="Unassembled WGS sequence"/>
</dbReference>
<reference evidence="1 2" key="1">
    <citation type="submission" date="2021-06" db="EMBL/GenBank/DDBJ databases">
        <title>Caerostris extrusa draft genome.</title>
        <authorList>
            <person name="Kono N."/>
            <person name="Arakawa K."/>
        </authorList>
    </citation>
    <scope>NUCLEOTIDE SEQUENCE [LARGE SCALE GENOMIC DNA]</scope>
</reference>
<dbReference type="EMBL" id="BPLR01005098">
    <property type="protein sequence ID" value="GIX99789.1"/>
    <property type="molecule type" value="Genomic_DNA"/>
</dbReference>
<organism evidence="1 2">
    <name type="scientific">Caerostris extrusa</name>
    <name type="common">Bark spider</name>
    <name type="synonym">Caerostris bankana</name>
    <dbReference type="NCBI Taxonomy" id="172846"/>
    <lineage>
        <taxon>Eukaryota</taxon>
        <taxon>Metazoa</taxon>
        <taxon>Ecdysozoa</taxon>
        <taxon>Arthropoda</taxon>
        <taxon>Chelicerata</taxon>
        <taxon>Arachnida</taxon>
        <taxon>Araneae</taxon>
        <taxon>Araneomorphae</taxon>
        <taxon>Entelegynae</taxon>
        <taxon>Araneoidea</taxon>
        <taxon>Araneidae</taxon>
        <taxon>Caerostris</taxon>
    </lineage>
</organism>
<keyword evidence="2" id="KW-1185">Reference proteome</keyword>
<evidence type="ECO:0000313" key="2">
    <source>
        <dbReference type="Proteomes" id="UP001054945"/>
    </source>
</evidence>
<name>A0AAV4PRP4_CAEEX</name>
<gene>
    <name evidence="1" type="ORF">CEXT_371681</name>
</gene>
<evidence type="ECO:0000313" key="1">
    <source>
        <dbReference type="EMBL" id="GIX99789.1"/>
    </source>
</evidence>
<comment type="caution">
    <text evidence="1">The sequence shown here is derived from an EMBL/GenBank/DDBJ whole genome shotgun (WGS) entry which is preliminary data.</text>
</comment>
<proteinExistence type="predicted"/>
<accession>A0AAV4PRP4</accession>
<protein>
    <submittedName>
        <fullName evidence="1">Uncharacterized protein</fullName>
    </submittedName>
</protein>